<name>A0A506VCP1_9GAMM</name>
<sequence>MAMRRRLFFALASLLTLVLLVLALLLSVTHWLPRLAGIWLPQGTRIALDAAPRWRQGKLHFPAVRYLAGDCALASADELTLGYRDARWQAGARRLTLDSACLSRLAASDSRDASAPRTLTQWQALLPPADVAVQQLIVNPYQSWAGALRLALDRDVQRIAYQGDNLQFRADLQGQRLRLRQLTAQAPMFSQPVSLHGELTLAPFAAGVPERGQLSGDFILAQLPHPLRLTLDWQQKQGKLALHQIDEESPLLELPWQATPQQIAITAGRWRWPWAAQPLAGGVALSLNHWQQGLEAMEIAGRMNMLTQGRGGKGNVVLTLGPGHLSLTDSMLPLRLTGESKLAALQFYAALPGTLNGSLLDPQLRIAPGALLRMRGRLLSTLEVDEARWPLAGITLSSSGINGRLQAILRAHDASRGRFTLHLDGRAANFWPDSGRWTWRYWGNGYLAPLAARWDGMGTGSWQDSAITLDTLSTGFDRLHYGMATVSQPRLRLAQPLVWQRAAAANAFAGSLTLEAGETRFSSGGWLPPSRLQLALQGSDPGHFLLNGDLRAGEIGPVRVNGRWDGERLRGQAWWPRQSLTVFQPLLDPDLKIRIADGWLRAQVAFSASDAQGFTAGGHWVVQDGAVWTPDNSVQGIDFSLPFRLRQSRWYLGTHGPVSLRISTINSQFPLSAVTADLQGSWPWDERSPLTLSNVNIALLDGSLTMPQLRLPQHQAAVVRLNNISLSELITALKVKQVALSGRINGELPLWLNHSPWLVKDGWIANSGGLTLRLDKQMADAIAKNNIATGAALDWLRYMEISRSWATLDLNAIGDLTMQAQVNGTSRFSNREQQVNLSYRHQENLFQLWRSLRFGDNLQSWVEQNVALPSQKGSTHEN</sequence>
<dbReference type="AlphaFoldDB" id="A0A506VCP1"/>
<comment type="caution">
    <text evidence="1">The sequence shown here is derived from an EMBL/GenBank/DDBJ whole genome shotgun (WGS) entry which is preliminary data.</text>
</comment>
<keyword evidence="2" id="KW-1185">Reference proteome</keyword>
<dbReference type="OrthoDB" id="5596796at2"/>
<proteinExistence type="predicted"/>
<protein>
    <submittedName>
        <fullName evidence="1">YdbH family protein</fullName>
    </submittedName>
</protein>
<evidence type="ECO:0000313" key="2">
    <source>
        <dbReference type="Proteomes" id="UP000319523"/>
    </source>
</evidence>
<accession>A0A506VCP1</accession>
<dbReference type="InterPro" id="IPR021730">
    <property type="entry name" value="YdbH"/>
</dbReference>
<evidence type="ECO:0000313" key="1">
    <source>
        <dbReference type="EMBL" id="TPW43318.1"/>
    </source>
</evidence>
<dbReference type="Pfam" id="PF11739">
    <property type="entry name" value="YdbH-like"/>
    <property type="match status" value="1"/>
</dbReference>
<reference evidence="1 2" key="1">
    <citation type="submission" date="2019-06" db="EMBL/GenBank/DDBJ databases">
        <authorList>
            <person name="Yang Y."/>
        </authorList>
    </citation>
    <scope>NUCLEOTIDE SEQUENCE [LARGE SCALE GENOMIC DNA]</scope>
    <source>
        <strain evidence="1 2">BIT-26</strain>
    </source>
</reference>
<organism evidence="1 2">
    <name type="scientific">Mixta tenebrionis</name>
    <dbReference type="NCBI Taxonomy" id="2562439"/>
    <lineage>
        <taxon>Bacteria</taxon>
        <taxon>Pseudomonadati</taxon>
        <taxon>Pseudomonadota</taxon>
        <taxon>Gammaproteobacteria</taxon>
        <taxon>Enterobacterales</taxon>
        <taxon>Erwiniaceae</taxon>
        <taxon>Mixta</taxon>
    </lineage>
</organism>
<gene>
    <name evidence="1" type="ORF">FKM52_07095</name>
</gene>
<dbReference type="EMBL" id="VHQI01000003">
    <property type="protein sequence ID" value="TPW43318.1"/>
    <property type="molecule type" value="Genomic_DNA"/>
</dbReference>
<dbReference type="RefSeq" id="WP_141175493.1">
    <property type="nucleotide sequence ID" value="NZ_JBHUFX010000013.1"/>
</dbReference>
<dbReference type="Proteomes" id="UP000319523">
    <property type="component" value="Unassembled WGS sequence"/>
</dbReference>
<dbReference type="NCBIfam" id="NF007971">
    <property type="entry name" value="PRK10695.1"/>
    <property type="match status" value="1"/>
</dbReference>